<evidence type="ECO:0000256" key="5">
    <source>
        <dbReference type="ARBA" id="ARBA00023242"/>
    </source>
</evidence>
<dbReference type="InterPro" id="IPR036864">
    <property type="entry name" value="Zn2-C6_fun-type_DNA-bd_sf"/>
</dbReference>
<evidence type="ECO:0000313" key="8">
    <source>
        <dbReference type="EMBL" id="SPO44155.1"/>
    </source>
</evidence>
<dbReference type="InterPro" id="IPR051089">
    <property type="entry name" value="prtT"/>
</dbReference>
<protein>
    <recommendedName>
        <fullName evidence="7">Zn(2)-C6 fungal-type domain-containing protein</fullName>
    </recommendedName>
</protein>
<proteinExistence type="predicted"/>
<evidence type="ECO:0000313" key="9">
    <source>
        <dbReference type="Proteomes" id="UP000325008"/>
    </source>
</evidence>
<reference evidence="8" key="1">
    <citation type="submission" date="2018-03" db="EMBL/GenBank/DDBJ databases">
        <authorList>
            <person name="Guldener U."/>
        </authorList>
    </citation>
    <scope>NUCLEOTIDE SEQUENCE [LARGE SCALE GENOMIC DNA]</scope>
    <source>
        <strain evidence="8">ATCC34888</strain>
    </source>
</reference>
<accession>A0A5C3FK57</accession>
<evidence type="ECO:0000256" key="6">
    <source>
        <dbReference type="SAM" id="MobiDB-lite"/>
    </source>
</evidence>
<evidence type="ECO:0000256" key="1">
    <source>
        <dbReference type="ARBA" id="ARBA00004123"/>
    </source>
</evidence>
<dbReference type="CDD" id="cd12148">
    <property type="entry name" value="fungal_TF_MHR"/>
    <property type="match status" value="1"/>
</dbReference>
<name>A0A5C3FK57_PSEA2</name>
<dbReference type="Gene3D" id="4.10.240.10">
    <property type="entry name" value="Zn(2)-C6 fungal-type DNA-binding domain"/>
    <property type="match status" value="1"/>
</dbReference>
<organism evidence="8 9">
    <name type="scientific">Pseudozyma antarctica</name>
    <name type="common">Yeast</name>
    <name type="synonym">Candida antarctica</name>
    <dbReference type="NCBI Taxonomy" id="84753"/>
    <lineage>
        <taxon>Eukaryota</taxon>
        <taxon>Fungi</taxon>
        <taxon>Dikarya</taxon>
        <taxon>Basidiomycota</taxon>
        <taxon>Ustilaginomycotina</taxon>
        <taxon>Ustilaginomycetes</taxon>
        <taxon>Ustilaginales</taxon>
        <taxon>Ustilaginaceae</taxon>
        <taxon>Moesziomyces</taxon>
    </lineage>
</organism>
<feature type="region of interest" description="Disordered" evidence="6">
    <location>
        <begin position="1"/>
        <end position="42"/>
    </location>
</feature>
<keyword evidence="4" id="KW-0804">Transcription</keyword>
<dbReference type="CDD" id="cd00067">
    <property type="entry name" value="GAL4"/>
    <property type="match status" value="1"/>
</dbReference>
<dbReference type="Proteomes" id="UP000325008">
    <property type="component" value="Unassembled WGS sequence"/>
</dbReference>
<dbReference type="PANTHER" id="PTHR31845:SF19">
    <property type="entry name" value="TRANSCRIPTION FACTOR DOMAIN-CONTAINING PROTEIN"/>
    <property type="match status" value="1"/>
</dbReference>
<evidence type="ECO:0000256" key="3">
    <source>
        <dbReference type="ARBA" id="ARBA00023125"/>
    </source>
</evidence>
<evidence type="ECO:0000259" key="7">
    <source>
        <dbReference type="PROSITE" id="PS50048"/>
    </source>
</evidence>
<evidence type="ECO:0000256" key="4">
    <source>
        <dbReference type="ARBA" id="ARBA00023163"/>
    </source>
</evidence>
<dbReference type="Pfam" id="PF00172">
    <property type="entry name" value="Zn_clus"/>
    <property type="match status" value="1"/>
</dbReference>
<dbReference type="PROSITE" id="PS00463">
    <property type="entry name" value="ZN2_CY6_FUNGAL_1"/>
    <property type="match status" value="1"/>
</dbReference>
<keyword evidence="9" id="KW-1185">Reference proteome</keyword>
<dbReference type="EMBL" id="OOIQ01000003">
    <property type="protein sequence ID" value="SPO44155.1"/>
    <property type="molecule type" value="Genomic_DNA"/>
</dbReference>
<sequence length="712" mass="76853">MTAEMASLARGSISSASSASTSGDMADAPRSYSPDASDAGRNKVVGACSSCRRSKVRCEHDGTAPCKRCKNGGYECAFKPREMGSAFLHDEWRVKTDETLTKLVSAINALVQQESSSSWRKRKTTDDGWRDESAHASPAAGPSNARAAGSTHAMTLNESMLGYRVQPHLANASTTATPMDHRGISASRRPSAVFGLNPLANGPGTIISGTDVTVCRDAKVQGSPRAQSSLALPRFALSSPAPPTAEPKTALLSRPSRYRYPDASLGSNDPRLDAVRLGILSSHEARSLFSLYAKRIEPFAFGFPDFPASNELTPVLLSAIATVASRYSHADLCERQLRLRADVLDRTLPYAPATAEDEFNPESGIGTEEVVGACIWSAYDASPDAWRVARAARWWSEKYSYESGPHAGLTVGEMVAILPPVRPVNMQDRVRVWLTAFLAELHQCEIHDKQPIMQLVDPAQYGQALTSDSSAGPTRSTSPGGLGMTKQDAALVFYCRIAYLVTKSRGITDAEELLKLSREITGSWYDARAKLATDPDRKAEGDHTIDLHHALAKARMLIVACRAYETRCTAATPEQTSAAVASHISCAQQCQSACMDVLRLLVAPRAGLVGNLAVLPLIHHHWIMGCLVFLLRLCDPERQFYRLGLLAEGQLEDILRIVSSFVQQYVGELAQCSSSAPIQGQDDQHAHEAVHHPALEPALAIADLLAGVRATA</sequence>
<dbReference type="SUPFAM" id="SSF57701">
    <property type="entry name" value="Zn2/Cys6 DNA-binding domain"/>
    <property type="match status" value="1"/>
</dbReference>
<keyword evidence="3" id="KW-0238">DNA-binding</keyword>
<dbReference type="GO" id="GO:0008270">
    <property type="term" value="F:zinc ion binding"/>
    <property type="evidence" value="ECO:0007669"/>
    <property type="project" value="InterPro"/>
</dbReference>
<dbReference type="GO" id="GO:0005634">
    <property type="term" value="C:nucleus"/>
    <property type="evidence" value="ECO:0007669"/>
    <property type="project" value="UniProtKB-SubCell"/>
</dbReference>
<gene>
    <name evidence="8" type="ORF">PSANT_01840</name>
</gene>
<feature type="region of interest" description="Disordered" evidence="6">
    <location>
        <begin position="114"/>
        <end position="150"/>
    </location>
</feature>
<dbReference type="OrthoDB" id="39175at2759"/>
<feature type="compositionally biased region" description="Basic and acidic residues" evidence="6">
    <location>
        <begin position="124"/>
        <end position="134"/>
    </location>
</feature>
<dbReference type="PROSITE" id="PS50048">
    <property type="entry name" value="ZN2_CY6_FUNGAL_2"/>
    <property type="match status" value="1"/>
</dbReference>
<keyword evidence="2" id="KW-0805">Transcription regulation</keyword>
<comment type="subcellular location">
    <subcellularLocation>
        <location evidence="1">Nucleus</location>
    </subcellularLocation>
</comment>
<dbReference type="AlphaFoldDB" id="A0A5C3FK57"/>
<dbReference type="PANTHER" id="PTHR31845">
    <property type="entry name" value="FINGER DOMAIN PROTEIN, PUTATIVE-RELATED"/>
    <property type="match status" value="1"/>
</dbReference>
<feature type="compositionally biased region" description="Low complexity" evidence="6">
    <location>
        <begin position="1"/>
        <end position="28"/>
    </location>
</feature>
<keyword evidence="5" id="KW-0539">Nucleus</keyword>
<dbReference type="GO" id="GO:0000976">
    <property type="term" value="F:transcription cis-regulatory region binding"/>
    <property type="evidence" value="ECO:0007669"/>
    <property type="project" value="TreeGrafter"/>
</dbReference>
<dbReference type="RefSeq" id="XP_014658213.1">
    <property type="nucleotide sequence ID" value="XM_014802727.1"/>
</dbReference>
<comment type="caution">
    <text evidence="8">The sequence shown here is derived from an EMBL/GenBank/DDBJ whole genome shotgun (WGS) entry which is preliminary data.</text>
</comment>
<dbReference type="GO" id="GO:0000981">
    <property type="term" value="F:DNA-binding transcription factor activity, RNA polymerase II-specific"/>
    <property type="evidence" value="ECO:0007669"/>
    <property type="project" value="InterPro"/>
</dbReference>
<dbReference type="InterPro" id="IPR001138">
    <property type="entry name" value="Zn2Cys6_DnaBD"/>
</dbReference>
<feature type="domain" description="Zn(2)-C6 fungal-type" evidence="7">
    <location>
        <begin position="47"/>
        <end position="78"/>
    </location>
</feature>
<evidence type="ECO:0000256" key="2">
    <source>
        <dbReference type="ARBA" id="ARBA00023015"/>
    </source>
</evidence>